<gene>
    <name evidence="2" type="ORF">GCM10009575_036720</name>
</gene>
<protein>
    <submittedName>
        <fullName evidence="2">Uncharacterized protein</fullName>
    </submittedName>
</protein>
<dbReference type="EMBL" id="BAAAID010000021">
    <property type="protein sequence ID" value="GAA0931557.1"/>
    <property type="molecule type" value="Genomic_DNA"/>
</dbReference>
<evidence type="ECO:0000256" key="1">
    <source>
        <dbReference type="SAM" id="MobiDB-lite"/>
    </source>
</evidence>
<organism evidence="2 3">
    <name type="scientific">Streptomyces rhizosphaericus</name>
    <dbReference type="NCBI Taxonomy" id="114699"/>
    <lineage>
        <taxon>Bacteria</taxon>
        <taxon>Bacillati</taxon>
        <taxon>Actinomycetota</taxon>
        <taxon>Actinomycetes</taxon>
        <taxon>Kitasatosporales</taxon>
        <taxon>Streptomycetaceae</taxon>
        <taxon>Streptomyces</taxon>
        <taxon>Streptomyces violaceusniger group</taxon>
    </lineage>
</organism>
<reference evidence="2 3" key="1">
    <citation type="journal article" date="2019" name="Int. J. Syst. Evol. Microbiol.">
        <title>The Global Catalogue of Microorganisms (GCM) 10K type strain sequencing project: providing services to taxonomists for standard genome sequencing and annotation.</title>
        <authorList>
            <consortium name="The Broad Institute Genomics Platform"/>
            <consortium name="The Broad Institute Genome Sequencing Center for Infectious Disease"/>
            <person name="Wu L."/>
            <person name="Ma J."/>
        </authorList>
    </citation>
    <scope>NUCLEOTIDE SEQUENCE [LARGE SCALE GENOMIC DNA]</scope>
    <source>
        <strain evidence="2 3">JCM 11444</strain>
    </source>
</reference>
<dbReference type="Proteomes" id="UP001500418">
    <property type="component" value="Unassembled WGS sequence"/>
</dbReference>
<keyword evidence="3" id="KW-1185">Reference proteome</keyword>
<name>A0ABN1PR36_9ACTN</name>
<evidence type="ECO:0000313" key="2">
    <source>
        <dbReference type="EMBL" id="GAA0931557.1"/>
    </source>
</evidence>
<feature type="region of interest" description="Disordered" evidence="1">
    <location>
        <begin position="63"/>
        <end position="84"/>
    </location>
</feature>
<comment type="caution">
    <text evidence="2">The sequence shown here is derived from an EMBL/GenBank/DDBJ whole genome shotgun (WGS) entry which is preliminary data.</text>
</comment>
<proteinExistence type="predicted"/>
<accession>A0ABN1PR36</accession>
<sequence>MGGSLEAIGWCIFDLHEELAIEFQQLAFTSVEFTDVGDELAGAVNSMSIAAYARRTRREGAWDDCHDDGTGRTHADRAGADRAA</sequence>
<evidence type="ECO:0000313" key="3">
    <source>
        <dbReference type="Proteomes" id="UP001500418"/>
    </source>
</evidence>